<dbReference type="PANTHER" id="PTHR45615">
    <property type="entry name" value="MYOSIN HEAVY CHAIN, NON-MUSCLE"/>
    <property type="match status" value="1"/>
</dbReference>
<reference evidence="2 3" key="1">
    <citation type="submission" date="2021-07" db="EMBL/GenBank/DDBJ databases">
        <authorList>
            <person name="Palmer J.M."/>
        </authorList>
    </citation>
    <scope>NUCLEOTIDE SEQUENCE [LARGE SCALE GENOMIC DNA]</scope>
    <source>
        <strain evidence="2 3">AT_MEX2019</strain>
        <tissue evidence="2">Muscle</tissue>
    </source>
</reference>
<evidence type="ECO:0000313" key="2">
    <source>
        <dbReference type="EMBL" id="MED6232400.1"/>
    </source>
</evidence>
<accession>A0ABU7A3E9</accession>
<dbReference type="Gene3D" id="1.10.287.1490">
    <property type="match status" value="1"/>
</dbReference>
<feature type="region of interest" description="Disordered" evidence="1">
    <location>
        <begin position="46"/>
        <end position="66"/>
    </location>
</feature>
<organism evidence="2 3">
    <name type="scientific">Ataeniobius toweri</name>
    <dbReference type="NCBI Taxonomy" id="208326"/>
    <lineage>
        <taxon>Eukaryota</taxon>
        <taxon>Metazoa</taxon>
        <taxon>Chordata</taxon>
        <taxon>Craniata</taxon>
        <taxon>Vertebrata</taxon>
        <taxon>Euteleostomi</taxon>
        <taxon>Actinopterygii</taxon>
        <taxon>Neopterygii</taxon>
        <taxon>Teleostei</taxon>
        <taxon>Neoteleostei</taxon>
        <taxon>Acanthomorphata</taxon>
        <taxon>Ovalentaria</taxon>
        <taxon>Atherinomorphae</taxon>
        <taxon>Cyprinodontiformes</taxon>
        <taxon>Goodeidae</taxon>
        <taxon>Ataeniobius</taxon>
    </lineage>
</organism>
<dbReference type="EMBL" id="JAHUTI010000753">
    <property type="protein sequence ID" value="MED6232400.1"/>
    <property type="molecule type" value="Genomic_DNA"/>
</dbReference>
<gene>
    <name evidence="2" type="primary">MYO18A_6</name>
    <name evidence="2" type="ORF">ATANTOWER_029231</name>
</gene>
<sequence length="222" mass="25651">MVEKSLANRQEAKIHELETKMEFEKTQVKRLENLVARLKENVEKLTEERDQCISSENREKEQNRRLQRQIRDIKEEMGELAKKEAEASHKKHELEMDIESLEAANQSLQADLKLAFKRIGDLQAVIEDEMESDDNEDLINRYRTHTPYNTKLVSWALAQGNCSVRFGSLGIKYVPSLFSFFASPKLVYTANSSPDELLHLIKHQFYASSPLTRTSSRLVQPG</sequence>
<protein>
    <submittedName>
        <fullName evidence="2">Unconventional myosin-XVIIIa</fullName>
    </submittedName>
</protein>
<name>A0ABU7A3E9_9TELE</name>
<keyword evidence="3" id="KW-1185">Reference proteome</keyword>
<evidence type="ECO:0000256" key="1">
    <source>
        <dbReference type="SAM" id="MobiDB-lite"/>
    </source>
</evidence>
<evidence type="ECO:0000313" key="3">
    <source>
        <dbReference type="Proteomes" id="UP001345963"/>
    </source>
</evidence>
<proteinExistence type="predicted"/>
<dbReference type="PANTHER" id="PTHR45615:SF13">
    <property type="entry name" value="UNCONVENTIONAL MYOSIN-XVIIIA"/>
    <property type="match status" value="1"/>
</dbReference>
<comment type="caution">
    <text evidence="2">The sequence shown here is derived from an EMBL/GenBank/DDBJ whole genome shotgun (WGS) entry which is preliminary data.</text>
</comment>
<dbReference type="Proteomes" id="UP001345963">
    <property type="component" value="Unassembled WGS sequence"/>
</dbReference>